<dbReference type="Proteomes" id="UP000185911">
    <property type="component" value="Unassembled WGS sequence"/>
</dbReference>
<organism evidence="1 2">
    <name type="scientific">Rhodoferax antarcticus ANT.BR</name>
    <dbReference type="NCBI Taxonomy" id="1111071"/>
    <lineage>
        <taxon>Bacteria</taxon>
        <taxon>Pseudomonadati</taxon>
        <taxon>Pseudomonadota</taxon>
        <taxon>Betaproteobacteria</taxon>
        <taxon>Burkholderiales</taxon>
        <taxon>Comamonadaceae</taxon>
        <taxon>Rhodoferax</taxon>
    </lineage>
</organism>
<proteinExistence type="predicted"/>
<sequence length="37" mass="4198">MLNPIQFLAKRSVHSDGQALRAEVARWRCFTGRLGLV</sequence>
<evidence type="ECO:0000313" key="2">
    <source>
        <dbReference type="Proteomes" id="UP000185911"/>
    </source>
</evidence>
<gene>
    <name evidence="1" type="ORF">BLL52_0806</name>
</gene>
<protein>
    <submittedName>
        <fullName evidence="1">Uncharacterized protein</fullName>
    </submittedName>
</protein>
<reference evidence="1 2" key="1">
    <citation type="submission" date="2017-01" db="EMBL/GenBank/DDBJ databases">
        <title>Genome sequence of Rhodoferax antarcticus ANT.BR, a psychrophilic purple nonsulfur bacterium from an Antarctic microbial mat.</title>
        <authorList>
            <person name="Baker J."/>
            <person name="Riester C."/>
            <person name="Skinner B."/>
            <person name="Newell A."/>
            <person name="Swingley W."/>
            <person name="Madigan M."/>
            <person name="Jung D."/>
            <person name="Asao M."/>
            <person name="Chen M."/>
            <person name="Loughlin P."/>
            <person name="Pan H."/>
            <person name="Lin S."/>
            <person name="Li N."/>
            <person name="Shaw J."/>
            <person name="Prado M."/>
            <person name="Sherman C."/>
            <person name="Li X."/>
            <person name="Tang J."/>
            <person name="Blankenship R."/>
            <person name="Zhao T."/>
            <person name="Touchman J."/>
            <person name="Sattley M."/>
        </authorList>
    </citation>
    <scope>NUCLEOTIDE SEQUENCE [LARGE SCALE GENOMIC DNA]</scope>
    <source>
        <strain evidence="1 2">ANT.BR</strain>
    </source>
</reference>
<evidence type="ECO:0000313" key="1">
    <source>
        <dbReference type="EMBL" id="OLP07710.1"/>
    </source>
</evidence>
<name>A0A1Q8YIH9_9BURK</name>
<accession>A0A1Q8YIH9</accession>
<dbReference type="AlphaFoldDB" id="A0A1Q8YIH9"/>
<dbReference type="EMBL" id="MSYM01000007">
    <property type="protein sequence ID" value="OLP07710.1"/>
    <property type="molecule type" value="Genomic_DNA"/>
</dbReference>
<comment type="caution">
    <text evidence="1">The sequence shown here is derived from an EMBL/GenBank/DDBJ whole genome shotgun (WGS) entry which is preliminary data.</text>
</comment>
<keyword evidence="2" id="KW-1185">Reference proteome</keyword>